<keyword evidence="4 5" id="KW-0539">Nucleus</keyword>
<evidence type="ECO:0000256" key="6">
    <source>
        <dbReference type="RuleBase" id="RU000682"/>
    </source>
</evidence>
<evidence type="ECO:0000256" key="1">
    <source>
        <dbReference type="ARBA" id="ARBA00004123"/>
    </source>
</evidence>
<dbReference type="PANTHER" id="PTHR24339">
    <property type="entry name" value="HOMEOBOX PROTEIN EMX-RELATED"/>
    <property type="match status" value="1"/>
</dbReference>
<dbReference type="EMBL" id="JBJQND010000010">
    <property type="protein sequence ID" value="KAL3863780.1"/>
    <property type="molecule type" value="Genomic_DNA"/>
</dbReference>
<gene>
    <name evidence="9" type="ORF">ACJMK2_005515</name>
</gene>
<dbReference type="GO" id="GO:0003677">
    <property type="term" value="F:DNA binding"/>
    <property type="evidence" value="ECO:0007669"/>
    <property type="project" value="UniProtKB-UniRule"/>
</dbReference>
<evidence type="ECO:0000313" key="9">
    <source>
        <dbReference type="EMBL" id="KAL3863780.1"/>
    </source>
</evidence>
<dbReference type="FunFam" id="1.10.10.60:FF:000081">
    <property type="entry name" value="Empty spiracles homeobox 2"/>
    <property type="match status" value="1"/>
</dbReference>
<evidence type="ECO:0000256" key="7">
    <source>
        <dbReference type="SAM" id="MobiDB-lite"/>
    </source>
</evidence>
<protein>
    <recommendedName>
        <fullName evidence="8">Homeobox domain-containing protein</fullName>
    </recommendedName>
</protein>
<feature type="DNA-binding region" description="Homeobox" evidence="5">
    <location>
        <begin position="187"/>
        <end position="246"/>
    </location>
</feature>
<sequence length="284" mass="32515">MTATTVVPFTRRSKGFTIDSIIGKDSEEISSPTCSQTINSRLWETENVHHDKNARKEYKVSNFDTMHPALHGLRARDTIFFNGSTRDLFGAMTPMTSLKHFQESILENNILCGSSRLCRHPLSSLNGPCMYAQTIPSVSPVHPMLLNNTRDLRQMYPYLTESYPGYFLPRFGVTETPGLLFHPYRKPKRVRTAFSPSQLLHLENAFEKSHYVVGQERKDLAAELKLSETQIKVWFQNRRTKHKRTSPEDDSGCNIARHSRDRDFDDSHNSDSSLESDISDIDEC</sequence>
<dbReference type="InterPro" id="IPR009057">
    <property type="entry name" value="Homeodomain-like_sf"/>
</dbReference>
<dbReference type="Gene3D" id="1.10.10.60">
    <property type="entry name" value="Homeodomain-like"/>
    <property type="match status" value="1"/>
</dbReference>
<proteinExistence type="predicted"/>
<dbReference type="InterPro" id="IPR017970">
    <property type="entry name" value="Homeobox_CS"/>
</dbReference>
<keyword evidence="10" id="KW-1185">Reference proteome</keyword>
<dbReference type="InterPro" id="IPR001356">
    <property type="entry name" value="HD"/>
</dbReference>
<dbReference type="PROSITE" id="PS00027">
    <property type="entry name" value="HOMEOBOX_1"/>
    <property type="match status" value="1"/>
</dbReference>
<dbReference type="Pfam" id="PF00046">
    <property type="entry name" value="Homeodomain"/>
    <property type="match status" value="1"/>
</dbReference>
<feature type="compositionally biased region" description="Basic and acidic residues" evidence="7">
    <location>
        <begin position="258"/>
        <end position="269"/>
    </location>
</feature>
<reference evidence="9 10" key="1">
    <citation type="submission" date="2024-11" db="EMBL/GenBank/DDBJ databases">
        <title>Chromosome-level genome assembly of the freshwater bivalve Anodonta woodiana.</title>
        <authorList>
            <person name="Chen X."/>
        </authorList>
    </citation>
    <scope>NUCLEOTIDE SEQUENCE [LARGE SCALE GENOMIC DNA]</scope>
    <source>
        <strain evidence="9">MN2024</strain>
        <tissue evidence="9">Gills</tissue>
    </source>
</reference>
<feature type="domain" description="Homeobox" evidence="8">
    <location>
        <begin position="185"/>
        <end position="245"/>
    </location>
</feature>
<evidence type="ECO:0000256" key="4">
    <source>
        <dbReference type="ARBA" id="ARBA00023242"/>
    </source>
</evidence>
<keyword evidence="2 5" id="KW-0238">DNA-binding</keyword>
<dbReference type="SUPFAM" id="SSF46689">
    <property type="entry name" value="Homeodomain-like"/>
    <property type="match status" value="1"/>
</dbReference>
<organism evidence="9 10">
    <name type="scientific">Sinanodonta woodiana</name>
    <name type="common">Chinese pond mussel</name>
    <name type="synonym">Anodonta woodiana</name>
    <dbReference type="NCBI Taxonomy" id="1069815"/>
    <lineage>
        <taxon>Eukaryota</taxon>
        <taxon>Metazoa</taxon>
        <taxon>Spiralia</taxon>
        <taxon>Lophotrochozoa</taxon>
        <taxon>Mollusca</taxon>
        <taxon>Bivalvia</taxon>
        <taxon>Autobranchia</taxon>
        <taxon>Heteroconchia</taxon>
        <taxon>Palaeoheterodonta</taxon>
        <taxon>Unionida</taxon>
        <taxon>Unionoidea</taxon>
        <taxon>Unionidae</taxon>
        <taxon>Unioninae</taxon>
        <taxon>Sinanodonta</taxon>
    </lineage>
</organism>
<evidence type="ECO:0000256" key="5">
    <source>
        <dbReference type="PROSITE-ProRule" id="PRU00108"/>
    </source>
</evidence>
<keyword evidence="3 5" id="KW-0371">Homeobox</keyword>
<dbReference type="PANTHER" id="PTHR24339:SF28">
    <property type="entry name" value="E5-RELATED"/>
    <property type="match status" value="1"/>
</dbReference>
<feature type="region of interest" description="Disordered" evidence="7">
    <location>
        <begin position="238"/>
        <end position="284"/>
    </location>
</feature>
<dbReference type="AlphaFoldDB" id="A0ABD3VQA7"/>
<dbReference type="PROSITE" id="PS50071">
    <property type="entry name" value="HOMEOBOX_2"/>
    <property type="match status" value="1"/>
</dbReference>
<dbReference type="CDD" id="cd00086">
    <property type="entry name" value="homeodomain"/>
    <property type="match status" value="1"/>
</dbReference>
<comment type="subcellular location">
    <subcellularLocation>
        <location evidence="1 5 6">Nucleus</location>
    </subcellularLocation>
</comment>
<evidence type="ECO:0000256" key="3">
    <source>
        <dbReference type="ARBA" id="ARBA00023155"/>
    </source>
</evidence>
<dbReference type="SMART" id="SM00389">
    <property type="entry name" value="HOX"/>
    <property type="match status" value="1"/>
</dbReference>
<name>A0ABD3VQA7_SINWO</name>
<evidence type="ECO:0000256" key="2">
    <source>
        <dbReference type="ARBA" id="ARBA00023125"/>
    </source>
</evidence>
<dbReference type="Proteomes" id="UP001634394">
    <property type="component" value="Unassembled WGS sequence"/>
</dbReference>
<accession>A0ABD3VQA7</accession>
<dbReference type="InterPro" id="IPR050877">
    <property type="entry name" value="EMX-VAX-Noto_Homeobox_TFs"/>
</dbReference>
<dbReference type="GO" id="GO:0005634">
    <property type="term" value="C:nucleus"/>
    <property type="evidence" value="ECO:0007669"/>
    <property type="project" value="UniProtKB-SubCell"/>
</dbReference>
<evidence type="ECO:0000259" key="8">
    <source>
        <dbReference type="PROSITE" id="PS50071"/>
    </source>
</evidence>
<comment type="caution">
    <text evidence="9">The sequence shown here is derived from an EMBL/GenBank/DDBJ whole genome shotgun (WGS) entry which is preliminary data.</text>
</comment>
<evidence type="ECO:0000313" key="10">
    <source>
        <dbReference type="Proteomes" id="UP001634394"/>
    </source>
</evidence>